<sequence>MFESVVADLQNNENQSKGEEADSSEAPKGESKTRWKHEENTIKMMNNIFDYDESVKEEFSTWGLDNVDKEFIRSLIQGKKNEPTGRDGSKSFLYQIVSNDESGMDVDKWDYVARDAHYLAYQHPVGRAVELMIKDAIVLAAPHLKIRGKSLLECLDDMESYTLLTDGILHKVKQNIVRFEYDNNK</sequence>
<keyword evidence="3" id="KW-1185">Reference proteome</keyword>
<dbReference type="AlphaFoldDB" id="A0A7J7JAJ4"/>
<reference evidence="2" key="1">
    <citation type="submission" date="2020-06" db="EMBL/GenBank/DDBJ databases">
        <title>Draft genome of Bugula neritina, a colonial animal packing powerful symbionts and potential medicines.</title>
        <authorList>
            <person name="Rayko M."/>
        </authorList>
    </citation>
    <scope>NUCLEOTIDE SEQUENCE [LARGE SCALE GENOMIC DNA]</scope>
    <source>
        <strain evidence="2">Kwan_BN1</strain>
    </source>
</reference>
<evidence type="ECO:0000256" key="1">
    <source>
        <dbReference type="SAM" id="MobiDB-lite"/>
    </source>
</evidence>
<protein>
    <submittedName>
        <fullName evidence="2">SAMHD1</fullName>
    </submittedName>
</protein>
<comment type="caution">
    <text evidence="2">The sequence shown here is derived from an EMBL/GenBank/DDBJ whole genome shotgun (WGS) entry which is preliminary data.</text>
</comment>
<dbReference type="OrthoDB" id="9991235at2759"/>
<dbReference type="PANTHER" id="PTHR11373">
    <property type="entry name" value="DEOXYNUCLEOSIDE TRIPHOSPHATE TRIPHOSPHOHYDROLASE"/>
    <property type="match status" value="1"/>
</dbReference>
<proteinExistence type="predicted"/>
<accession>A0A7J7JAJ4</accession>
<dbReference type="GO" id="GO:0006203">
    <property type="term" value="P:dGTP catabolic process"/>
    <property type="evidence" value="ECO:0007669"/>
    <property type="project" value="TreeGrafter"/>
</dbReference>
<dbReference type="GO" id="GO:0008832">
    <property type="term" value="F:dGTPase activity"/>
    <property type="evidence" value="ECO:0007669"/>
    <property type="project" value="TreeGrafter"/>
</dbReference>
<name>A0A7J7JAJ4_BUGNE</name>
<gene>
    <name evidence="2" type="ORF">EB796_019298</name>
</gene>
<dbReference type="SUPFAM" id="SSF109604">
    <property type="entry name" value="HD-domain/PDEase-like"/>
    <property type="match status" value="1"/>
</dbReference>
<dbReference type="GO" id="GO:0005634">
    <property type="term" value="C:nucleus"/>
    <property type="evidence" value="ECO:0007669"/>
    <property type="project" value="TreeGrafter"/>
</dbReference>
<feature type="compositionally biased region" description="Basic and acidic residues" evidence="1">
    <location>
        <begin position="16"/>
        <end position="36"/>
    </location>
</feature>
<feature type="region of interest" description="Disordered" evidence="1">
    <location>
        <begin position="1"/>
        <end position="36"/>
    </location>
</feature>
<dbReference type="Gene3D" id="1.10.3210.10">
    <property type="entry name" value="Hypothetical protein af1432"/>
    <property type="match status" value="2"/>
</dbReference>
<organism evidence="2 3">
    <name type="scientific">Bugula neritina</name>
    <name type="common">Brown bryozoan</name>
    <name type="synonym">Sertularia neritina</name>
    <dbReference type="NCBI Taxonomy" id="10212"/>
    <lineage>
        <taxon>Eukaryota</taxon>
        <taxon>Metazoa</taxon>
        <taxon>Spiralia</taxon>
        <taxon>Lophotrochozoa</taxon>
        <taxon>Bryozoa</taxon>
        <taxon>Gymnolaemata</taxon>
        <taxon>Cheilostomatida</taxon>
        <taxon>Flustrina</taxon>
        <taxon>Buguloidea</taxon>
        <taxon>Bugulidae</taxon>
        <taxon>Bugula</taxon>
    </lineage>
</organism>
<dbReference type="PANTHER" id="PTHR11373:SF4">
    <property type="entry name" value="DEOXYNUCLEOSIDE TRIPHOSPHATE TRIPHOSPHOHYDROLASE SAMHD1"/>
    <property type="match status" value="1"/>
</dbReference>
<dbReference type="EMBL" id="VXIV02002856">
    <property type="protein sequence ID" value="KAF6022388.1"/>
    <property type="molecule type" value="Genomic_DNA"/>
</dbReference>
<evidence type="ECO:0000313" key="3">
    <source>
        <dbReference type="Proteomes" id="UP000593567"/>
    </source>
</evidence>
<dbReference type="Proteomes" id="UP000593567">
    <property type="component" value="Unassembled WGS sequence"/>
</dbReference>
<evidence type="ECO:0000313" key="2">
    <source>
        <dbReference type="EMBL" id="KAF6022388.1"/>
    </source>
</evidence>
<dbReference type="InterPro" id="IPR050135">
    <property type="entry name" value="dGTPase-like"/>
</dbReference>